<dbReference type="OrthoDB" id="3517562at2"/>
<proteinExistence type="predicted"/>
<protein>
    <submittedName>
        <fullName evidence="2">Transferase</fullName>
    </submittedName>
</protein>
<feature type="region of interest" description="Disordered" evidence="1">
    <location>
        <begin position="26"/>
        <end position="50"/>
    </location>
</feature>
<evidence type="ECO:0000313" key="3">
    <source>
        <dbReference type="Proteomes" id="UP000253741"/>
    </source>
</evidence>
<reference evidence="2 3" key="1">
    <citation type="submission" date="2018-07" db="EMBL/GenBank/DDBJ databases">
        <title>Streptomyces species from bats.</title>
        <authorList>
            <person name="Dunlap C."/>
        </authorList>
    </citation>
    <scope>NUCLEOTIDE SEQUENCE [LARGE SCALE GENOMIC DNA]</scope>
    <source>
        <strain evidence="2 3">AC230</strain>
    </source>
</reference>
<comment type="caution">
    <text evidence="2">The sequence shown here is derived from an EMBL/GenBank/DDBJ whole genome shotgun (WGS) entry which is preliminary data.</text>
</comment>
<name>A0A370BAB2_9ACTN</name>
<dbReference type="GO" id="GO:0016740">
    <property type="term" value="F:transferase activity"/>
    <property type="evidence" value="ECO:0007669"/>
    <property type="project" value="UniProtKB-KW"/>
</dbReference>
<dbReference type="RefSeq" id="WP_114624317.1">
    <property type="nucleotide sequence ID" value="NZ_QQNA01000106.1"/>
</dbReference>
<accession>A0A370BAB2</accession>
<dbReference type="EMBL" id="QQNA01000106">
    <property type="protein sequence ID" value="RDG37329.1"/>
    <property type="molecule type" value="Genomic_DNA"/>
</dbReference>
<keyword evidence="2" id="KW-0808">Transferase</keyword>
<evidence type="ECO:0000313" key="2">
    <source>
        <dbReference type="EMBL" id="RDG37329.1"/>
    </source>
</evidence>
<dbReference type="AlphaFoldDB" id="A0A370BAB2"/>
<evidence type="ECO:0000256" key="1">
    <source>
        <dbReference type="SAM" id="MobiDB-lite"/>
    </source>
</evidence>
<keyword evidence="3" id="KW-1185">Reference proteome</keyword>
<organism evidence="2 3">
    <name type="scientific">Streptomyces corynorhini</name>
    <dbReference type="NCBI Taxonomy" id="2282652"/>
    <lineage>
        <taxon>Bacteria</taxon>
        <taxon>Bacillati</taxon>
        <taxon>Actinomycetota</taxon>
        <taxon>Actinomycetes</taxon>
        <taxon>Kitasatosporales</taxon>
        <taxon>Streptomycetaceae</taxon>
        <taxon>Streptomyces</taxon>
    </lineage>
</organism>
<dbReference type="Proteomes" id="UP000253741">
    <property type="component" value="Unassembled WGS sequence"/>
</dbReference>
<sequence>MSQDRSETPRADCLVDEEGRLTATVRLPGAAHPGLLLRPRPKKGGPQEPGHRLELRPLAEHHWRAVLEPAPLLAEGRWDAYLLEGPGDEGERLRPGLLDLRALQRGRTPGRTPTPLAVRVPYTTRDGFLAVRTWLRAPHAEVDALRVRDDAMTVRGRLFGARLADGATVRLVRRGADRAVRESPLHHDGGHGFSLTADYRDLLDERGTGGGGRPAYWDLHLHLAPDGPRARVGRLLDDVAERKSVFVYPSTDLDGTPVRPYYTVDNDLAVVVGGA</sequence>
<gene>
    <name evidence="2" type="ORF">DVH02_14990</name>
</gene>